<evidence type="ECO:0000313" key="2">
    <source>
        <dbReference type="Proteomes" id="UP001346149"/>
    </source>
</evidence>
<dbReference type="AlphaFoldDB" id="A0AAN7R7E0"/>
<gene>
    <name evidence="1" type="ORF">SAY86_020097</name>
</gene>
<accession>A0AAN7R7E0</accession>
<keyword evidence="2" id="KW-1185">Reference proteome</keyword>
<dbReference type="SUPFAM" id="SSF51735">
    <property type="entry name" value="NAD(P)-binding Rossmann-fold domains"/>
    <property type="match status" value="1"/>
</dbReference>
<proteinExistence type="predicted"/>
<sequence>MGEGGAASGIGYETAIVLACCNVHIVMGHRNVANAKEAEERDVIVNLVHPGPIATNIFSQCSLITAIIYSFGRYFLKGIQQGVATTCYVAWQYFADCSIAEPSSQAKGGEMAKKHGGL</sequence>
<dbReference type="Proteomes" id="UP001346149">
    <property type="component" value="Unassembled WGS sequence"/>
</dbReference>
<organism evidence="1 2">
    <name type="scientific">Trapa natans</name>
    <name type="common">Water chestnut</name>
    <dbReference type="NCBI Taxonomy" id="22666"/>
    <lineage>
        <taxon>Eukaryota</taxon>
        <taxon>Viridiplantae</taxon>
        <taxon>Streptophyta</taxon>
        <taxon>Embryophyta</taxon>
        <taxon>Tracheophyta</taxon>
        <taxon>Spermatophyta</taxon>
        <taxon>Magnoliopsida</taxon>
        <taxon>eudicotyledons</taxon>
        <taxon>Gunneridae</taxon>
        <taxon>Pentapetalae</taxon>
        <taxon>rosids</taxon>
        <taxon>malvids</taxon>
        <taxon>Myrtales</taxon>
        <taxon>Lythraceae</taxon>
        <taxon>Trapa</taxon>
    </lineage>
</organism>
<name>A0AAN7R7E0_TRANT</name>
<dbReference type="PANTHER" id="PTHR48476:SF1">
    <property type="entry name" value="SHORT-CHAIN DEHYDROGENASE TIC 32, CHLOROPLASTIC-LIKE"/>
    <property type="match status" value="1"/>
</dbReference>
<reference evidence="1 2" key="1">
    <citation type="journal article" date="2023" name="Hortic Res">
        <title>Pangenome of water caltrop reveals structural variations and asymmetric subgenome divergence after allopolyploidization.</title>
        <authorList>
            <person name="Zhang X."/>
            <person name="Chen Y."/>
            <person name="Wang L."/>
            <person name="Yuan Y."/>
            <person name="Fang M."/>
            <person name="Shi L."/>
            <person name="Lu R."/>
            <person name="Comes H.P."/>
            <person name="Ma Y."/>
            <person name="Chen Y."/>
            <person name="Huang G."/>
            <person name="Zhou Y."/>
            <person name="Zheng Z."/>
            <person name="Qiu Y."/>
        </authorList>
    </citation>
    <scope>NUCLEOTIDE SEQUENCE [LARGE SCALE GENOMIC DNA]</scope>
    <source>
        <strain evidence="1">F231</strain>
    </source>
</reference>
<dbReference type="Gene3D" id="3.40.50.720">
    <property type="entry name" value="NAD(P)-binding Rossmann-like Domain"/>
    <property type="match status" value="1"/>
</dbReference>
<evidence type="ECO:0000313" key="1">
    <source>
        <dbReference type="EMBL" id="KAK4788778.1"/>
    </source>
</evidence>
<protein>
    <submittedName>
        <fullName evidence="1">Uncharacterized protein</fullName>
    </submittedName>
</protein>
<comment type="caution">
    <text evidence="1">The sequence shown here is derived from an EMBL/GenBank/DDBJ whole genome shotgun (WGS) entry which is preliminary data.</text>
</comment>
<dbReference type="InterPro" id="IPR055280">
    <property type="entry name" value="TIC32"/>
</dbReference>
<dbReference type="PANTHER" id="PTHR48476">
    <property type="entry name" value="SHORT-CHAIN DEHYDROGENASE TIC 32, CHLOROPLASTIC-LIKE"/>
    <property type="match status" value="1"/>
</dbReference>
<dbReference type="InterPro" id="IPR036291">
    <property type="entry name" value="NAD(P)-bd_dom_sf"/>
</dbReference>
<dbReference type="EMBL" id="JAXQNO010000011">
    <property type="protein sequence ID" value="KAK4788778.1"/>
    <property type="molecule type" value="Genomic_DNA"/>
</dbReference>